<name>A0A7W3SVK4_9BACL</name>
<dbReference type="Gene3D" id="1.10.10.2840">
    <property type="entry name" value="PucR C-terminal helix-turn-helix domain"/>
    <property type="match status" value="1"/>
</dbReference>
<feature type="domain" description="Putative sugar diacid recognition" evidence="1">
    <location>
        <begin position="5"/>
        <end position="132"/>
    </location>
</feature>
<evidence type="ECO:0000313" key="3">
    <source>
        <dbReference type="EMBL" id="MBA9086935.1"/>
    </source>
</evidence>
<evidence type="ECO:0000259" key="1">
    <source>
        <dbReference type="Pfam" id="PF05651"/>
    </source>
</evidence>
<dbReference type="EMBL" id="JACJIP010000024">
    <property type="protein sequence ID" value="MBA9086935.1"/>
    <property type="molecule type" value="Genomic_DNA"/>
</dbReference>
<accession>A0A7W3SVK4</accession>
<keyword evidence="4" id="KW-1185">Reference proteome</keyword>
<dbReference type="InterPro" id="IPR051448">
    <property type="entry name" value="CdaR-like_regulators"/>
</dbReference>
<evidence type="ECO:0000259" key="2">
    <source>
        <dbReference type="Pfam" id="PF13556"/>
    </source>
</evidence>
<reference evidence="3 4" key="1">
    <citation type="submission" date="2020-08" db="EMBL/GenBank/DDBJ databases">
        <title>Genomic Encyclopedia of Type Strains, Phase III (KMG-III): the genomes of soil and plant-associated and newly described type strains.</title>
        <authorList>
            <person name="Whitman W."/>
        </authorList>
    </citation>
    <scope>NUCLEOTIDE SEQUENCE [LARGE SCALE GENOMIC DNA]</scope>
    <source>
        <strain evidence="3 4">CECT 8693</strain>
    </source>
</reference>
<dbReference type="Pfam" id="PF13556">
    <property type="entry name" value="HTH_30"/>
    <property type="match status" value="1"/>
</dbReference>
<dbReference type="InterPro" id="IPR025736">
    <property type="entry name" value="PucR_C-HTH_dom"/>
</dbReference>
<dbReference type="PANTHER" id="PTHR33744:SF15">
    <property type="entry name" value="CARBOHYDRATE DIACID REGULATOR"/>
    <property type="match status" value="1"/>
</dbReference>
<protein>
    <submittedName>
        <fullName evidence="3">Carbohydrate diacid regulator</fullName>
    </submittedName>
</protein>
<dbReference type="AlphaFoldDB" id="A0A7W3SVK4"/>
<organism evidence="3 4">
    <name type="scientific">Fontibacillus solani</name>
    <dbReference type="NCBI Taxonomy" id="1572857"/>
    <lineage>
        <taxon>Bacteria</taxon>
        <taxon>Bacillati</taxon>
        <taxon>Bacillota</taxon>
        <taxon>Bacilli</taxon>
        <taxon>Bacillales</taxon>
        <taxon>Paenibacillaceae</taxon>
        <taxon>Fontibacillus</taxon>
    </lineage>
</organism>
<dbReference type="Pfam" id="PF05651">
    <property type="entry name" value="Diacid_rec"/>
    <property type="match status" value="1"/>
</dbReference>
<comment type="caution">
    <text evidence="3">The sequence shown here is derived from an EMBL/GenBank/DDBJ whole genome shotgun (WGS) entry which is preliminary data.</text>
</comment>
<feature type="domain" description="PucR C-terminal helix-turn-helix" evidence="2">
    <location>
        <begin position="284"/>
        <end position="338"/>
    </location>
</feature>
<sequence length="345" mass="39625">MKLYSNIAKKISREMMKVIPYNINVMDENGIIIGSGDSSRIGTLHEGAKSVIQTKTINEIYEQSGGVKPGVNEPIIMDGMVIGVVGITGQPDEVRPFSKLVRATAVLLIEQEQKNLQEQNDRFNRETFYRELSYRENSYDDAFIQRGKLYGLDLTRKIQAIIVQGQTKTKVLNSLCEKARHYLFLENHKVVLFTTDHQNFMDKLEEWIDQKEIRKVSFGNVEEIAAVSIKQAESALQIGTKLKPSQKMVYYEELKVFVHLSYPYKESLNSLFSVIDKSGSKLDLIQTLQAYIEESGDMNQVASKLNIHRNTLNYRIDKIEKLSGKNPRDYLDMFQLICGLMWYEN</sequence>
<evidence type="ECO:0000313" key="4">
    <source>
        <dbReference type="Proteomes" id="UP000567067"/>
    </source>
</evidence>
<proteinExistence type="predicted"/>
<dbReference type="RefSeq" id="WP_182537491.1">
    <property type="nucleotide sequence ID" value="NZ_JACJIP010000024.1"/>
</dbReference>
<dbReference type="Proteomes" id="UP000567067">
    <property type="component" value="Unassembled WGS sequence"/>
</dbReference>
<gene>
    <name evidence="3" type="ORF">FHR92_003415</name>
</gene>
<dbReference type="InterPro" id="IPR008599">
    <property type="entry name" value="Diacid_rec"/>
</dbReference>
<dbReference type="PANTHER" id="PTHR33744">
    <property type="entry name" value="CARBOHYDRATE DIACID REGULATOR"/>
    <property type="match status" value="1"/>
</dbReference>
<dbReference type="InterPro" id="IPR042070">
    <property type="entry name" value="PucR_C-HTH_sf"/>
</dbReference>